<organism evidence="2 3">
    <name type="scientific">Brassica cretica</name>
    <name type="common">Mustard</name>
    <dbReference type="NCBI Taxonomy" id="69181"/>
    <lineage>
        <taxon>Eukaryota</taxon>
        <taxon>Viridiplantae</taxon>
        <taxon>Streptophyta</taxon>
        <taxon>Embryophyta</taxon>
        <taxon>Tracheophyta</taxon>
        <taxon>Spermatophyta</taxon>
        <taxon>Magnoliopsida</taxon>
        <taxon>eudicotyledons</taxon>
        <taxon>Gunneridae</taxon>
        <taxon>Pentapetalae</taxon>
        <taxon>rosids</taxon>
        <taxon>malvids</taxon>
        <taxon>Brassicales</taxon>
        <taxon>Brassicaceae</taxon>
        <taxon>Brassiceae</taxon>
        <taxon>Brassica</taxon>
    </lineage>
</organism>
<gene>
    <name evidence="2" type="ORF">F2Q69_00024703</name>
</gene>
<protein>
    <submittedName>
        <fullName evidence="2">Uncharacterized protein</fullName>
    </submittedName>
</protein>
<dbReference type="EMBL" id="QGKX02001290">
    <property type="protein sequence ID" value="KAF3535536.1"/>
    <property type="molecule type" value="Genomic_DNA"/>
</dbReference>
<reference evidence="2" key="1">
    <citation type="submission" date="2019-12" db="EMBL/GenBank/DDBJ databases">
        <title>Genome sequencing and annotation of Brassica cretica.</title>
        <authorList>
            <person name="Studholme D.J."/>
            <person name="Sarris P."/>
        </authorList>
    </citation>
    <scope>NUCLEOTIDE SEQUENCE</scope>
    <source>
        <strain evidence="2">PFS-109/04</strain>
        <tissue evidence="2">Leaf</tissue>
    </source>
</reference>
<evidence type="ECO:0000256" key="1">
    <source>
        <dbReference type="SAM" id="MobiDB-lite"/>
    </source>
</evidence>
<dbReference type="Proteomes" id="UP000712600">
    <property type="component" value="Unassembled WGS sequence"/>
</dbReference>
<feature type="region of interest" description="Disordered" evidence="1">
    <location>
        <begin position="1"/>
        <end position="48"/>
    </location>
</feature>
<feature type="compositionally biased region" description="Low complexity" evidence="1">
    <location>
        <begin position="21"/>
        <end position="47"/>
    </location>
</feature>
<proteinExistence type="predicted"/>
<name>A0A8S9Q1J3_BRACR</name>
<dbReference type="AlphaFoldDB" id="A0A8S9Q1J3"/>
<accession>A0A8S9Q1J3</accession>
<evidence type="ECO:0000313" key="3">
    <source>
        <dbReference type="Proteomes" id="UP000712600"/>
    </source>
</evidence>
<comment type="caution">
    <text evidence="2">The sequence shown here is derived from an EMBL/GenBank/DDBJ whole genome shotgun (WGS) entry which is preliminary data.</text>
</comment>
<sequence>MVLGGYPQRQNTQQGSYQPRQNTPPGFNNNNNQSTQAQGSSSQAPASDTSVDAMFKKLLDFQAKNEKTMGYEFTKIHSKIDGSYNELNNKIRHLENQFASMNSQPSRQQGALPGKPEQNPKETMKAITLRSGKQLPPRTLIRDNEKQDGEVVINVDDDVCGGVDDQVKKKQWLFSSSLESVLYFTGSLTAMEGPRGTT</sequence>
<feature type="region of interest" description="Disordered" evidence="1">
    <location>
        <begin position="101"/>
        <end position="120"/>
    </location>
</feature>
<feature type="compositionally biased region" description="Polar residues" evidence="1">
    <location>
        <begin position="8"/>
        <end position="20"/>
    </location>
</feature>
<evidence type="ECO:0000313" key="2">
    <source>
        <dbReference type="EMBL" id="KAF3535536.1"/>
    </source>
</evidence>